<evidence type="ECO:0000256" key="3">
    <source>
        <dbReference type="ARBA" id="ARBA00022729"/>
    </source>
</evidence>
<gene>
    <name evidence="9" type="primary">EIX2_51</name>
    <name evidence="9" type="ORF">CFP56_010540</name>
</gene>
<proteinExistence type="predicted"/>
<reference evidence="9 10" key="1">
    <citation type="journal article" date="2018" name="Sci. Data">
        <title>The draft genome sequence of cork oak.</title>
        <authorList>
            <person name="Ramos A.M."/>
            <person name="Usie A."/>
            <person name="Barbosa P."/>
            <person name="Barros P.M."/>
            <person name="Capote T."/>
            <person name="Chaves I."/>
            <person name="Simoes F."/>
            <person name="Abreu I."/>
            <person name="Carrasquinho I."/>
            <person name="Faro C."/>
            <person name="Guimaraes J.B."/>
            <person name="Mendonca D."/>
            <person name="Nobrega F."/>
            <person name="Rodrigues L."/>
            <person name="Saibo N.J.M."/>
            <person name="Varela M.C."/>
            <person name="Egas C."/>
            <person name="Matos J."/>
            <person name="Miguel C.M."/>
            <person name="Oliveira M.M."/>
            <person name="Ricardo C.P."/>
            <person name="Goncalves S."/>
        </authorList>
    </citation>
    <scope>NUCLEOTIDE SEQUENCE [LARGE SCALE GENOMIC DNA]</scope>
    <source>
        <strain evidence="10">cv. HL8</strain>
    </source>
</reference>
<evidence type="ECO:0000256" key="1">
    <source>
        <dbReference type="ARBA" id="ARBA00004479"/>
    </source>
</evidence>
<dbReference type="GO" id="GO:0016020">
    <property type="term" value="C:membrane"/>
    <property type="evidence" value="ECO:0007669"/>
    <property type="project" value="UniProtKB-SubCell"/>
</dbReference>
<dbReference type="PANTHER" id="PTHR48063:SF98">
    <property type="entry name" value="LRR RECEPTOR-LIKE SERINE_THREONINE-PROTEIN KINASE FLS2"/>
    <property type="match status" value="1"/>
</dbReference>
<evidence type="ECO:0000256" key="2">
    <source>
        <dbReference type="ARBA" id="ARBA00022692"/>
    </source>
</evidence>
<dbReference type="AlphaFoldDB" id="A0AAW0M5G8"/>
<evidence type="ECO:0000256" key="7">
    <source>
        <dbReference type="ARBA" id="ARBA00023180"/>
    </source>
</evidence>
<keyword evidence="10" id="KW-1185">Reference proteome</keyword>
<evidence type="ECO:0000256" key="4">
    <source>
        <dbReference type="ARBA" id="ARBA00022989"/>
    </source>
</evidence>
<keyword evidence="6" id="KW-0675">Receptor</keyword>
<protein>
    <submittedName>
        <fullName evidence="9">Receptor-like protein eix2</fullName>
    </submittedName>
</protein>
<dbReference type="PANTHER" id="PTHR48063">
    <property type="entry name" value="LRR RECEPTOR-LIKE KINASE"/>
    <property type="match status" value="1"/>
</dbReference>
<dbReference type="EMBL" id="PKMF04000017">
    <property type="protein sequence ID" value="KAK7858691.1"/>
    <property type="molecule type" value="Genomic_DNA"/>
</dbReference>
<keyword evidence="3 8" id="KW-0732">Signal</keyword>
<evidence type="ECO:0000256" key="5">
    <source>
        <dbReference type="ARBA" id="ARBA00023136"/>
    </source>
</evidence>
<accession>A0AAW0M5G8</accession>
<organism evidence="9 10">
    <name type="scientific">Quercus suber</name>
    <name type="common">Cork oak</name>
    <dbReference type="NCBI Taxonomy" id="58331"/>
    <lineage>
        <taxon>Eukaryota</taxon>
        <taxon>Viridiplantae</taxon>
        <taxon>Streptophyta</taxon>
        <taxon>Embryophyta</taxon>
        <taxon>Tracheophyta</taxon>
        <taxon>Spermatophyta</taxon>
        <taxon>Magnoliopsida</taxon>
        <taxon>eudicotyledons</taxon>
        <taxon>Gunneridae</taxon>
        <taxon>Pentapetalae</taxon>
        <taxon>rosids</taxon>
        <taxon>fabids</taxon>
        <taxon>Fagales</taxon>
        <taxon>Fagaceae</taxon>
        <taxon>Quercus</taxon>
    </lineage>
</organism>
<comment type="subcellular location">
    <subcellularLocation>
        <location evidence="1">Membrane</location>
        <topology evidence="1">Single-pass type I membrane protein</topology>
    </subcellularLocation>
</comment>
<evidence type="ECO:0000256" key="6">
    <source>
        <dbReference type="ARBA" id="ARBA00023170"/>
    </source>
</evidence>
<comment type="caution">
    <text evidence="9">The sequence shown here is derived from an EMBL/GenBank/DDBJ whole genome shotgun (WGS) entry which is preliminary data.</text>
</comment>
<keyword evidence="4" id="KW-1133">Transmembrane helix</keyword>
<dbReference type="Gene3D" id="3.80.10.10">
    <property type="entry name" value="Ribonuclease Inhibitor"/>
    <property type="match status" value="1"/>
</dbReference>
<dbReference type="Proteomes" id="UP000237347">
    <property type="component" value="Unassembled WGS sequence"/>
</dbReference>
<evidence type="ECO:0000256" key="8">
    <source>
        <dbReference type="SAM" id="SignalP"/>
    </source>
</evidence>
<dbReference type="InterPro" id="IPR032675">
    <property type="entry name" value="LRR_dom_sf"/>
</dbReference>
<sequence length="160" mass="18102">MMNIYVIGIICLCSLAVNSKENDRIKSGDINGFILCVIFNYLRLLCCFYKILTKNLELGNCFCFGFKNRLNLSNNNLIGKIPSSTQLQSFDASNFFGNKLCGPPLIDNCTIKDVQPNTEKKECKAFSGVDVDWFYVSMRLGFVVVSCLVTKPLRSHTWKE</sequence>
<evidence type="ECO:0000313" key="10">
    <source>
        <dbReference type="Proteomes" id="UP000237347"/>
    </source>
</evidence>
<feature type="chain" id="PRO_5043889277" evidence="8">
    <location>
        <begin position="20"/>
        <end position="160"/>
    </location>
</feature>
<evidence type="ECO:0000313" key="9">
    <source>
        <dbReference type="EMBL" id="KAK7858691.1"/>
    </source>
</evidence>
<dbReference type="InterPro" id="IPR046956">
    <property type="entry name" value="RLP23-like"/>
</dbReference>
<keyword evidence="2" id="KW-0812">Transmembrane</keyword>
<keyword evidence="7" id="KW-0325">Glycoprotein</keyword>
<keyword evidence="5" id="KW-0472">Membrane</keyword>
<name>A0AAW0M5G8_QUESU</name>
<feature type="signal peptide" evidence="8">
    <location>
        <begin position="1"/>
        <end position="19"/>
    </location>
</feature>